<reference evidence="1 2" key="1">
    <citation type="submission" date="2020-08" db="EMBL/GenBank/DDBJ databases">
        <title>Sequencing the genomes of 1000 actinobacteria strains.</title>
        <authorList>
            <person name="Klenk H.-P."/>
        </authorList>
    </citation>
    <scope>NUCLEOTIDE SEQUENCE [LARGE SCALE GENOMIC DNA]</scope>
    <source>
        <strain evidence="1 2">DSM 44936</strain>
    </source>
</reference>
<dbReference type="RefSeq" id="WP_184981434.1">
    <property type="nucleotide sequence ID" value="NZ_BAAALO010000070.1"/>
</dbReference>
<dbReference type="InterPro" id="IPR007804">
    <property type="entry name" value="GvpG"/>
</dbReference>
<organism evidence="1 2">
    <name type="scientific">Sphaerisporangium rubeum</name>
    <dbReference type="NCBI Taxonomy" id="321317"/>
    <lineage>
        <taxon>Bacteria</taxon>
        <taxon>Bacillati</taxon>
        <taxon>Actinomycetota</taxon>
        <taxon>Actinomycetes</taxon>
        <taxon>Streptosporangiales</taxon>
        <taxon>Streptosporangiaceae</taxon>
        <taxon>Sphaerisporangium</taxon>
    </lineage>
</organism>
<dbReference type="Pfam" id="PF05120">
    <property type="entry name" value="GvpG"/>
    <property type="match status" value="1"/>
</dbReference>
<gene>
    <name evidence="1" type="ORF">BJ992_003008</name>
</gene>
<dbReference type="Proteomes" id="UP000555564">
    <property type="component" value="Unassembled WGS sequence"/>
</dbReference>
<sequence>MGLLTTLLGAPLAPVKGLIRLAEMIQEQVDRQTRDPAAVRRRLEEVEEARAAGLITDEDAARATEEILQQMIT</sequence>
<protein>
    <submittedName>
        <fullName evidence="1">Cytochrome c-type biogenesis protein CcmH/NrfG</fullName>
    </submittedName>
</protein>
<evidence type="ECO:0000313" key="1">
    <source>
        <dbReference type="EMBL" id="MBB6473577.1"/>
    </source>
</evidence>
<dbReference type="AlphaFoldDB" id="A0A7X0IH47"/>
<name>A0A7X0IH47_9ACTN</name>
<proteinExistence type="predicted"/>
<comment type="caution">
    <text evidence="1">The sequence shown here is derived from an EMBL/GenBank/DDBJ whole genome shotgun (WGS) entry which is preliminary data.</text>
</comment>
<dbReference type="EMBL" id="JACHIU010000001">
    <property type="protein sequence ID" value="MBB6473577.1"/>
    <property type="molecule type" value="Genomic_DNA"/>
</dbReference>
<accession>A0A7X0IH47</accession>
<keyword evidence="2" id="KW-1185">Reference proteome</keyword>
<evidence type="ECO:0000313" key="2">
    <source>
        <dbReference type="Proteomes" id="UP000555564"/>
    </source>
</evidence>